<keyword evidence="1" id="KW-1133">Transmembrane helix</keyword>
<feature type="transmembrane region" description="Helical" evidence="1">
    <location>
        <begin position="6"/>
        <end position="28"/>
    </location>
</feature>
<evidence type="ECO:0008006" key="4">
    <source>
        <dbReference type="Google" id="ProtNLM"/>
    </source>
</evidence>
<dbReference type="EMBL" id="JARVKF010000330">
    <property type="protein sequence ID" value="KAK9419245.1"/>
    <property type="molecule type" value="Genomic_DNA"/>
</dbReference>
<keyword evidence="3" id="KW-1185">Reference proteome</keyword>
<accession>A0ABR2UX29</accession>
<evidence type="ECO:0000256" key="1">
    <source>
        <dbReference type="SAM" id="Phobius"/>
    </source>
</evidence>
<feature type="transmembrane region" description="Helical" evidence="1">
    <location>
        <begin position="40"/>
        <end position="65"/>
    </location>
</feature>
<dbReference type="Proteomes" id="UP001408356">
    <property type="component" value="Unassembled WGS sequence"/>
</dbReference>
<gene>
    <name evidence="2" type="ORF">SUNI508_01222</name>
</gene>
<protein>
    <recommendedName>
        <fullName evidence="4">NADH dehydrogenase subunit 6</fullName>
    </recommendedName>
</protein>
<comment type="caution">
    <text evidence="2">The sequence shown here is derived from an EMBL/GenBank/DDBJ whole genome shotgun (WGS) entry which is preliminary data.</text>
</comment>
<name>A0ABR2UX29_9PEZI</name>
<keyword evidence="1" id="KW-0812">Transmembrane</keyword>
<reference evidence="2 3" key="1">
    <citation type="journal article" date="2024" name="J. Plant Pathol.">
        <title>Sequence and assembly of the genome of Seiridium unicorne, isolate CBS 538.82, causal agent of cypress canker disease.</title>
        <authorList>
            <person name="Scali E."/>
            <person name="Rocca G.D."/>
            <person name="Danti R."/>
            <person name="Garbelotto M."/>
            <person name="Barberini S."/>
            <person name="Baroncelli R."/>
            <person name="Emiliani G."/>
        </authorList>
    </citation>
    <scope>NUCLEOTIDE SEQUENCE [LARGE SCALE GENOMIC DNA]</scope>
    <source>
        <strain evidence="2 3">BM-138-508</strain>
    </source>
</reference>
<sequence>MIEKVLGSVVALLLILLWIYLISIAFWLGWKAVVHFIKGFFYCAIISIIVLFGIIVTLGAFYVGIQLCT</sequence>
<proteinExistence type="predicted"/>
<keyword evidence="1" id="KW-0472">Membrane</keyword>
<evidence type="ECO:0000313" key="3">
    <source>
        <dbReference type="Proteomes" id="UP001408356"/>
    </source>
</evidence>
<evidence type="ECO:0000313" key="2">
    <source>
        <dbReference type="EMBL" id="KAK9419245.1"/>
    </source>
</evidence>
<organism evidence="2 3">
    <name type="scientific">Seiridium unicorne</name>
    <dbReference type="NCBI Taxonomy" id="138068"/>
    <lineage>
        <taxon>Eukaryota</taxon>
        <taxon>Fungi</taxon>
        <taxon>Dikarya</taxon>
        <taxon>Ascomycota</taxon>
        <taxon>Pezizomycotina</taxon>
        <taxon>Sordariomycetes</taxon>
        <taxon>Xylariomycetidae</taxon>
        <taxon>Amphisphaeriales</taxon>
        <taxon>Sporocadaceae</taxon>
        <taxon>Seiridium</taxon>
    </lineage>
</organism>